<dbReference type="AlphaFoldDB" id="A0A821LJ19"/>
<name>A0A821LJ19_9NEOP</name>
<sequence length="70" mass="7745">MLNGDDDEPIPVCVGTRTHQATFISSRSTFSKTQDRAEEILGESQLTPTLEVDGTDKLEPEPRPLGWRAC</sequence>
<keyword evidence="2" id="KW-1185">Reference proteome</keyword>
<comment type="caution">
    <text evidence="1">The sequence shown here is derived from an EMBL/GenBank/DDBJ whole genome shotgun (WGS) entry which is preliminary data.</text>
</comment>
<organism evidence="1 2">
    <name type="scientific">Pieris macdunnoughi</name>
    <dbReference type="NCBI Taxonomy" id="345717"/>
    <lineage>
        <taxon>Eukaryota</taxon>
        <taxon>Metazoa</taxon>
        <taxon>Ecdysozoa</taxon>
        <taxon>Arthropoda</taxon>
        <taxon>Hexapoda</taxon>
        <taxon>Insecta</taxon>
        <taxon>Pterygota</taxon>
        <taxon>Neoptera</taxon>
        <taxon>Endopterygota</taxon>
        <taxon>Lepidoptera</taxon>
        <taxon>Glossata</taxon>
        <taxon>Ditrysia</taxon>
        <taxon>Papilionoidea</taxon>
        <taxon>Pieridae</taxon>
        <taxon>Pierinae</taxon>
        <taxon>Pieris</taxon>
    </lineage>
</organism>
<dbReference type="Proteomes" id="UP000663880">
    <property type="component" value="Unassembled WGS sequence"/>
</dbReference>
<evidence type="ECO:0000313" key="1">
    <source>
        <dbReference type="EMBL" id="CAF4751825.1"/>
    </source>
</evidence>
<gene>
    <name evidence="1" type="ORF">PMACD_LOCUS741</name>
</gene>
<accession>A0A821LJ19</accession>
<reference evidence="1" key="1">
    <citation type="submission" date="2021-02" db="EMBL/GenBank/DDBJ databases">
        <authorList>
            <person name="Steward A R."/>
        </authorList>
    </citation>
    <scope>NUCLEOTIDE SEQUENCE</scope>
</reference>
<proteinExistence type="predicted"/>
<protein>
    <submittedName>
        <fullName evidence="1">Uncharacterized protein</fullName>
    </submittedName>
</protein>
<evidence type="ECO:0000313" key="2">
    <source>
        <dbReference type="Proteomes" id="UP000663880"/>
    </source>
</evidence>
<dbReference type="EMBL" id="CAJOBZ010000001">
    <property type="protein sequence ID" value="CAF4751825.1"/>
    <property type="molecule type" value="Genomic_DNA"/>
</dbReference>